<dbReference type="InterPro" id="IPR033467">
    <property type="entry name" value="Tesmin/TSO1-like_CXC"/>
</dbReference>
<name>A0ABU6VLL3_9FABA</name>
<dbReference type="PANTHER" id="PTHR12446">
    <property type="entry name" value="TESMIN/TSO1-RELATED"/>
    <property type="match status" value="1"/>
</dbReference>
<dbReference type="InterPro" id="IPR028307">
    <property type="entry name" value="Lin-54_fam"/>
</dbReference>
<evidence type="ECO:0000313" key="7">
    <source>
        <dbReference type="Proteomes" id="UP001341840"/>
    </source>
</evidence>
<sequence>MASSTLESSSGNMNEGASDKNPADLNKEKNPSSSTNDPNRRCTCKRIQCLKFYCNCFNSGNLCNDSCSCKNCLNNEANMKEIKKNTRLLNPDAFESKIEARNRNGCHCSKAECMNSYCGCVRNGVACTLNCLCHGCKNKYGIKGSSSQAKEQDSNNGSKNVETMVTGSSSQSPHANSLTQLSETCAGMDDDDEMGNSNVNDIPMPMPSNQVAEEFTTAK</sequence>
<feature type="domain" description="CRC" evidence="5">
    <location>
        <begin position="38"/>
        <end position="141"/>
    </location>
</feature>
<comment type="subcellular location">
    <subcellularLocation>
        <location evidence="1">Nucleus</location>
    </subcellularLocation>
</comment>
<accession>A0ABU6VLL3</accession>
<feature type="compositionally biased region" description="Polar residues" evidence="4">
    <location>
        <begin position="144"/>
        <end position="183"/>
    </location>
</feature>
<organism evidence="6 7">
    <name type="scientific">Stylosanthes scabra</name>
    <dbReference type="NCBI Taxonomy" id="79078"/>
    <lineage>
        <taxon>Eukaryota</taxon>
        <taxon>Viridiplantae</taxon>
        <taxon>Streptophyta</taxon>
        <taxon>Embryophyta</taxon>
        <taxon>Tracheophyta</taxon>
        <taxon>Spermatophyta</taxon>
        <taxon>Magnoliopsida</taxon>
        <taxon>eudicotyledons</taxon>
        <taxon>Gunneridae</taxon>
        <taxon>Pentapetalae</taxon>
        <taxon>rosids</taxon>
        <taxon>fabids</taxon>
        <taxon>Fabales</taxon>
        <taxon>Fabaceae</taxon>
        <taxon>Papilionoideae</taxon>
        <taxon>50 kb inversion clade</taxon>
        <taxon>dalbergioids sensu lato</taxon>
        <taxon>Dalbergieae</taxon>
        <taxon>Pterocarpus clade</taxon>
        <taxon>Stylosanthes</taxon>
    </lineage>
</organism>
<comment type="similarity">
    <text evidence="2">Belongs to the lin-54 family.</text>
</comment>
<evidence type="ECO:0000259" key="5">
    <source>
        <dbReference type="PROSITE" id="PS51634"/>
    </source>
</evidence>
<evidence type="ECO:0000256" key="4">
    <source>
        <dbReference type="SAM" id="MobiDB-lite"/>
    </source>
</evidence>
<evidence type="ECO:0000256" key="1">
    <source>
        <dbReference type="ARBA" id="ARBA00004123"/>
    </source>
</evidence>
<reference evidence="6 7" key="1">
    <citation type="journal article" date="2023" name="Plants (Basel)">
        <title>Bridging the Gap: Combining Genomics and Transcriptomics Approaches to Understand Stylosanthes scabra, an Orphan Legume from the Brazilian Caatinga.</title>
        <authorList>
            <person name="Ferreira-Neto J.R.C."/>
            <person name="da Silva M.D."/>
            <person name="Binneck E."/>
            <person name="de Melo N.F."/>
            <person name="da Silva R.H."/>
            <person name="de Melo A.L.T.M."/>
            <person name="Pandolfi V."/>
            <person name="Bustamante F.O."/>
            <person name="Brasileiro-Vidal A.C."/>
            <person name="Benko-Iseppon A.M."/>
        </authorList>
    </citation>
    <scope>NUCLEOTIDE SEQUENCE [LARGE SCALE GENOMIC DNA]</scope>
    <source>
        <tissue evidence="6">Leaves</tissue>
    </source>
</reference>
<feature type="compositionally biased region" description="Polar residues" evidence="4">
    <location>
        <begin position="1"/>
        <end position="15"/>
    </location>
</feature>
<gene>
    <name evidence="6" type="ORF">PIB30_063422</name>
</gene>
<dbReference type="InterPro" id="IPR005172">
    <property type="entry name" value="CRC"/>
</dbReference>
<evidence type="ECO:0000256" key="3">
    <source>
        <dbReference type="ARBA" id="ARBA00023242"/>
    </source>
</evidence>
<dbReference type="PANTHER" id="PTHR12446:SF34">
    <property type="entry name" value="PROTEIN LIN-54 HOMOLOG"/>
    <property type="match status" value="1"/>
</dbReference>
<evidence type="ECO:0000313" key="6">
    <source>
        <dbReference type="EMBL" id="MED6173832.1"/>
    </source>
</evidence>
<keyword evidence="7" id="KW-1185">Reference proteome</keyword>
<dbReference type="PROSITE" id="PS51634">
    <property type="entry name" value="CRC"/>
    <property type="match status" value="1"/>
</dbReference>
<feature type="region of interest" description="Disordered" evidence="4">
    <location>
        <begin position="1"/>
        <end position="39"/>
    </location>
</feature>
<dbReference type="SMART" id="SM01114">
    <property type="entry name" value="CXC"/>
    <property type="match status" value="2"/>
</dbReference>
<feature type="compositionally biased region" description="Basic and acidic residues" evidence="4">
    <location>
        <begin position="17"/>
        <end position="30"/>
    </location>
</feature>
<dbReference type="Pfam" id="PF03638">
    <property type="entry name" value="TCR"/>
    <property type="match status" value="2"/>
</dbReference>
<proteinExistence type="inferred from homology"/>
<comment type="caution">
    <text evidence="6">The sequence shown here is derived from an EMBL/GenBank/DDBJ whole genome shotgun (WGS) entry which is preliminary data.</text>
</comment>
<protein>
    <recommendedName>
        <fullName evidence="5">CRC domain-containing protein</fullName>
    </recommendedName>
</protein>
<dbReference type="Proteomes" id="UP001341840">
    <property type="component" value="Unassembled WGS sequence"/>
</dbReference>
<feature type="region of interest" description="Disordered" evidence="4">
    <location>
        <begin position="144"/>
        <end position="219"/>
    </location>
</feature>
<evidence type="ECO:0000256" key="2">
    <source>
        <dbReference type="ARBA" id="ARBA00007267"/>
    </source>
</evidence>
<dbReference type="EMBL" id="JASCZI010151638">
    <property type="protein sequence ID" value="MED6173832.1"/>
    <property type="molecule type" value="Genomic_DNA"/>
</dbReference>
<keyword evidence="3" id="KW-0539">Nucleus</keyword>